<keyword evidence="9" id="KW-1185">Reference proteome</keyword>
<sequence>MSLNLETRLGGLVLPSPLIVGACPLTAKENVRLAIESAGAGAIVLPSLFEEQVALWNQRNRREPVVGERPLRERAAKHDFDLQWHDAETYLSFVNRASVQSTIPVIASLNGSRSEVWVDFAKELEVTGAHAIELNLTIADFDGYESSAAIEDEICRSVAAIDSVVDIPVFAKLPPLFTSVGHLARRIQSGVQGVVLFGPEPDMDLCLDDLHFQCRWGLTEKGSVVHSLRRLTQVHAMCPSIPMIANGGIGSTEDAIKALLSGADAVMVTSAIYREGPSVIRTILDGLVQFMNSHSVTGMRQLAAMRPVPGDWEKRRLGYIAALTTKVETESKSTDCGRVSGDRWGHVGTLGSA</sequence>
<accession>A0A5C5YB40</accession>
<dbReference type="RefSeq" id="WP_146440392.1">
    <property type="nucleotide sequence ID" value="NZ_CP036319.1"/>
</dbReference>
<dbReference type="Proteomes" id="UP000317238">
    <property type="component" value="Unassembled WGS sequence"/>
</dbReference>
<gene>
    <name evidence="8" type="primary">pyrD_2</name>
    <name evidence="8" type="ORF">Pan14r_49100</name>
</gene>
<evidence type="ECO:0000256" key="3">
    <source>
        <dbReference type="ARBA" id="ARBA00022630"/>
    </source>
</evidence>
<evidence type="ECO:0000256" key="5">
    <source>
        <dbReference type="ARBA" id="ARBA00022975"/>
    </source>
</evidence>
<organism evidence="8 9">
    <name type="scientific">Crateriforma conspicua</name>
    <dbReference type="NCBI Taxonomy" id="2527996"/>
    <lineage>
        <taxon>Bacteria</taxon>
        <taxon>Pseudomonadati</taxon>
        <taxon>Planctomycetota</taxon>
        <taxon>Planctomycetia</taxon>
        <taxon>Planctomycetales</taxon>
        <taxon>Planctomycetaceae</taxon>
        <taxon>Crateriforma</taxon>
    </lineage>
</organism>
<dbReference type="GO" id="GO:0006207">
    <property type="term" value="P:'de novo' pyrimidine nucleobase biosynthetic process"/>
    <property type="evidence" value="ECO:0007669"/>
    <property type="project" value="TreeGrafter"/>
</dbReference>
<dbReference type="SUPFAM" id="SSF51395">
    <property type="entry name" value="FMN-linked oxidoreductases"/>
    <property type="match status" value="1"/>
</dbReference>
<dbReference type="UniPathway" id="UPA00070"/>
<evidence type="ECO:0000313" key="9">
    <source>
        <dbReference type="Proteomes" id="UP000317238"/>
    </source>
</evidence>
<keyword evidence="5" id="KW-0665">Pyrimidine biosynthesis</keyword>
<dbReference type="GO" id="GO:0044205">
    <property type="term" value="P:'de novo' UMP biosynthetic process"/>
    <property type="evidence" value="ECO:0007669"/>
    <property type="project" value="UniProtKB-UniPathway"/>
</dbReference>
<evidence type="ECO:0000313" key="8">
    <source>
        <dbReference type="EMBL" id="TWT72590.1"/>
    </source>
</evidence>
<evidence type="ECO:0000256" key="1">
    <source>
        <dbReference type="ARBA" id="ARBA00001917"/>
    </source>
</evidence>
<protein>
    <submittedName>
        <fullName evidence="8">Dihydroorotate dehydrogenase B (NAD(+)), catalytic subunit</fullName>
        <ecNumber evidence="8">1.3.1.14</ecNumber>
    </submittedName>
</protein>
<evidence type="ECO:0000259" key="7">
    <source>
        <dbReference type="Pfam" id="PF01180"/>
    </source>
</evidence>
<dbReference type="Pfam" id="PF01180">
    <property type="entry name" value="DHO_dh"/>
    <property type="match status" value="1"/>
</dbReference>
<dbReference type="EC" id="1.3.1.14" evidence="8"/>
<dbReference type="OrthoDB" id="9794954at2"/>
<dbReference type="EMBL" id="SJPL01000001">
    <property type="protein sequence ID" value="TWT72590.1"/>
    <property type="molecule type" value="Genomic_DNA"/>
</dbReference>
<name>A0A5C5YB40_9PLAN</name>
<dbReference type="PIRSF" id="PIRSF000164">
    <property type="entry name" value="DHO_oxidase"/>
    <property type="match status" value="1"/>
</dbReference>
<dbReference type="PANTHER" id="PTHR48109">
    <property type="entry name" value="DIHYDROOROTATE DEHYDROGENASE (QUINONE), MITOCHONDRIAL-RELATED"/>
    <property type="match status" value="1"/>
</dbReference>
<dbReference type="Gene3D" id="3.20.20.70">
    <property type="entry name" value="Aldolase class I"/>
    <property type="match status" value="1"/>
</dbReference>
<comment type="caution">
    <text evidence="8">The sequence shown here is derived from an EMBL/GenBank/DDBJ whole genome shotgun (WGS) entry which is preliminary data.</text>
</comment>
<dbReference type="AlphaFoldDB" id="A0A5C5YB40"/>
<dbReference type="GO" id="GO:0005737">
    <property type="term" value="C:cytoplasm"/>
    <property type="evidence" value="ECO:0007669"/>
    <property type="project" value="InterPro"/>
</dbReference>
<dbReference type="InterPro" id="IPR050074">
    <property type="entry name" value="DHO_dehydrogenase"/>
</dbReference>
<dbReference type="PANTHER" id="PTHR48109:SF3">
    <property type="entry name" value="SLL0744 PROTEIN"/>
    <property type="match status" value="1"/>
</dbReference>
<comment type="cofactor">
    <cofactor evidence="1">
        <name>FMN</name>
        <dbReference type="ChEBI" id="CHEBI:58210"/>
    </cofactor>
</comment>
<dbReference type="GO" id="GO:0004589">
    <property type="term" value="F:dihydroorotate dehydrogenase (NAD+) activity"/>
    <property type="evidence" value="ECO:0007669"/>
    <property type="project" value="UniProtKB-EC"/>
</dbReference>
<keyword evidence="3" id="KW-0285">Flavoprotein</keyword>
<evidence type="ECO:0000256" key="6">
    <source>
        <dbReference type="ARBA" id="ARBA00023002"/>
    </source>
</evidence>
<dbReference type="InterPro" id="IPR012135">
    <property type="entry name" value="Dihydroorotate_DH_1_2"/>
</dbReference>
<keyword evidence="6 8" id="KW-0560">Oxidoreductase</keyword>
<dbReference type="InterPro" id="IPR013785">
    <property type="entry name" value="Aldolase_TIM"/>
</dbReference>
<comment type="pathway">
    <text evidence="2">Pyrimidine metabolism; UMP biosynthesis via de novo pathway.</text>
</comment>
<reference evidence="8 9" key="1">
    <citation type="submission" date="2019-02" db="EMBL/GenBank/DDBJ databases">
        <title>Deep-cultivation of Planctomycetes and their phenomic and genomic characterization uncovers novel biology.</title>
        <authorList>
            <person name="Wiegand S."/>
            <person name="Jogler M."/>
            <person name="Boedeker C."/>
            <person name="Pinto D."/>
            <person name="Vollmers J."/>
            <person name="Rivas-Marin E."/>
            <person name="Kohn T."/>
            <person name="Peeters S.H."/>
            <person name="Heuer A."/>
            <person name="Rast P."/>
            <person name="Oberbeckmann S."/>
            <person name="Bunk B."/>
            <person name="Jeske O."/>
            <person name="Meyerdierks A."/>
            <person name="Storesund J.E."/>
            <person name="Kallscheuer N."/>
            <person name="Luecker S."/>
            <person name="Lage O.M."/>
            <person name="Pohl T."/>
            <person name="Merkel B.J."/>
            <person name="Hornburger P."/>
            <person name="Mueller R.-W."/>
            <person name="Bruemmer F."/>
            <person name="Labrenz M."/>
            <person name="Spormann A.M."/>
            <person name="Op Den Camp H."/>
            <person name="Overmann J."/>
            <person name="Amann R."/>
            <person name="Jetten M.S.M."/>
            <person name="Mascher T."/>
            <person name="Medema M.H."/>
            <person name="Devos D.P."/>
            <person name="Kaster A.-K."/>
            <person name="Ovreas L."/>
            <person name="Rohde M."/>
            <person name="Galperin M.Y."/>
            <person name="Jogler C."/>
        </authorList>
    </citation>
    <scope>NUCLEOTIDE SEQUENCE [LARGE SCALE GENOMIC DNA]</scope>
    <source>
        <strain evidence="8 9">Pan14r</strain>
    </source>
</reference>
<keyword evidence="4" id="KW-0288">FMN</keyword>
<dbReference type="InterPro" id="IPR005720">
    <property type="entry name" value="Dihydroorotate_DH_cat"/>
</dbReference>
<proteinExistence type="predicted"/>
<feature type="domain" description="Dihydroorotate dehydrogenase catalytic" evidence="7">
    <location>
        <begin position="98"/>
        <end position="291"/>
    </location>
</feature>
<evidence type="ECO:0000256" key="4">
    <source>
        <dbReference type="ARBA" id="ARBA00022643"/>
    </source>
</evidence>
<evidence type="ECO:0000256" key="2">
    <source>
        <dbReference type="ARBA" id="ARBA00004725"/>
    </source>
</evidence>